<dbReference type="InterPro" id="IPR017972">
    <property type="entry name" value="Cyt_P450_CS"/>
</dbReference>
<comment type="similarity">
    <text evidence="2 7">Belongs to the cytochrome P450 family.</text>
</comment>
<sequence>MSTSLFDVTAQLGSKLRPTSVEGILNLTGAVLVAVVVQYVASVFYAAYFGPLSHIPGPKLAGGSWLIKSYYQRQGTLIGWMTHLHEKYGPVVRVGPTEVSFITGESAWQDIYGFHHDASKTGKYYLKDREFFSITPSGVWSMIAEDEANHSKERRLFSHAFSEKALREQEPLLQRYVDLLQMRLHEESESGKLLDLQKWYNYTTFDIIADLAFGESFECLSQKSYHPMVVMTFKAAAAISMKNIMSHFPIAARFSSLFIPQETLKKRIEFYDFTKSRVERRLAMDTARPDFTTAILKHSDTNRSLSRQKIYANMGLFMIAGSETTATMLTGTTYLLLMNPDIMQKLNAEVRGRFKSANDITIEEVNKLPYLLAVLTEGLRMYPPVPIGFPRVVPRGGDTISGVYVPEACKVYVSQYHANHSPRNWVDPEKFAPERWLGDERYAGDNKANYNPFSFGPRNCLGKNLAYAEMRLILAKTVFSFDMELAPESENWFSRNKVFSLWEKPPLMASLTAVN</sequence>
<evidence type="ECO:0000256" key="3">
    <source>
        <dbReference type="ARBA" id="ARBA00022617"/>
    </source>
</evidence>
<reference evidence="9" key="1">
    <citation type="journal article" date="2020" name="Stud. Mycol.">
        <title>101 Dothideomycetes genomes: a test case for predicting lifestyles and emergence of pathogens.</title>
        <authorList>
            <person name="Haridas S."/>
            <person name="Albert R."/>
            <person name="Binder M."/>
            <person name="Bloem J."/>
            <person name="Labutti K."/>
            <person name="Salamov A."/>
            <person name="Andreopoulos B."/>
            <person name="Baker S."/>
            <person name="Barry K."/>
            <person name="Bills G."/>
            <person name="Bluhm B."/>
            <person name="Cannon C."/>
            <person name="Castanera R."/>
            <person name="Culley D."/>
            <person name="Daum C."/>
            <person name="Ezra D."/>
            <person name="Gonzalez J."/>
            <person name="Henrissat B."/>
            <person name="Kuo A."/>
            <person name="Liang C."/>
            <person name="Lipzen A."/>
            <person name="Lutzoni F."/>
            <person name="Magnuson J."/>
            <person name="Mondo S."/>
            <person name="Nolan M."/>
            <person name="Ohm R."/>
            <person name="Pangilinan J."/>
            <person name="Park H.-J."/>
            <person name="Ramirez L."/>
            <person name="Alfaro M."/>
            <person name="Sun H."/>
            <person name="Tritt A."/>
            <person name="Yoshinaga Y."/>
            <person name="Zwiers L.-H."/>
            <person name="Turgeon B."/>
            <person name="Goodwin S."/>
            <person name="Spatafora J."/>
            <person name="Crous P."/>
            <person name="Grigoriev I."/>
        </authorList>
    </citation>
    <scope>NUCLEOTIDE SEQUENCE</scope>
    <source>
        <strain evidence="9">ATCC 16933</strain>
    </source>
</reference>
<keyword evidence="4 6" id="KW-0479">Metal-binding</keyword>
<accession>A0A6A6NUD4</accession>
<dbReference type="PANTHER" id="PTHR24305">
    <property type="entry name" value="CYTOCHROME P450"/>
    <property type="match status" value="1"/>
</dbReference>
<dbReference type="GO" id="GO:0020037">
    <property type="term" value="F:heme binding"/>
    <property type="evidence" value="ECO:0007669"/>
    <property type="project" value="InterPro"/>
</dbReference>
<dbReference type="Pfam" id="PF00067">
    <property type="entry name" value="p450"/>
    <property type="match status" value="1"/>
</dbReference>
<dbReference type="Gene3D" id="1.10.630.10">
    <property type="entry name" value="Cytochrome P450"/>
    <property type="match status" value="1"/>
</dbReference>
<evidence type="ECO:0000256" key="2">
    <source>
        <dbReference type="ARBA" id="ARBA00010617"/>
    </source>
</evidence>
<dbReference type="PRINTS" id="PR00385">
    <property type="entry name" value="P450"/>
</dbReference>
<dbReference type="AlphaFoldDB" id="A0A6A6NUD4"/>
<dbReference type="InterPro" id="IPR036396">
    <property type="entry name" value="Cyt_P450_sf"/>
</dbReference>
<keyword evidence="5 6" id="KW-0408">Iron</keyword>
<dbReference type="PANTHER" id="PTHR24305:SF210">
    <property type="entry name" value="CYTOCHROME P450 MONOOXYGENASE ASQL-RELATED"/>
    <property type="match status" value="1"/>
</dbReference>
<evidence type="ECO:0000256" key="8">
    <source>
        <dbReference type="SAM" id="Phobius"/>
    </source>
</evidence>
<feature type="transmembrane region" description="Helical" evidence="8">
    <location>
        <begin position="24"/>
        <end position="49"/>
    </location>
</feature>
<dbReference type="GO" id="GO:0016705">
    <property type="term" value="F:oxidoreductase activity, acting on paired donors, with incorporation or reduction of molecular oxygen"/>
    <property type="evidence" value="ECO:0007669"/>
    <property type="project" value="InterPro"/>
</dbReference>
<dbReference type="InterPro" id="IPR002401">
    <property type="entry name" value="Cyt_P450_E_grp-I"/>
</dbReference>
<dbReference type="CDD" id="cd11058">
    <property type="entry name" value="CYP60B-like"/>
    <property type="match status" value="1"/>
</dbReference>
<dbReference type="GO" id="GO:0005506">
    <property type="term" value="F:iron ion binding"/>
    <property type="evidence" value="ECO:0007669"/>
    <property type="project" value="InterPro"/>
</dbReference>
<evidence type="ECO:0000256" key="4">
    <source>
        <dbReference type="ARBA" id="ARBA00022723"/>
    </source>
</evidence>
<dbReference type="EMBL" id="MU001687">
    <property type="protein sequence ID" value="KAF2455341.1"/>
    <property type="molecule type" value="Genomic_DNA"/>
</dbReference>
<keyword evidence="7" id="KW-0560">Oxidoreductase</keyword>
<keyword evidence="7 9" id="KW-0503">Monooxygenase</keyword>
<organism evidence="9 10">
    <name type="scientific">Lineolata rhizophorae</name>
    <dbReference type="NCBI Taxonomy" id="578093"/>
    <lineage>
        <taxon>Eukaryota</taxon>
        <taxon>Fungi</taxon>
        <taxon>Dikarya</taxon>
        <taxon>Ascomycota</taxon>
        <taxon>Pezizomycotina</taxon>
        <taxon>Dothideomycetes</taxon>
        <taxon>Dothideomycetes incertae sedis</taxon>
        <taxon>Lineolatales</taxon>
        <taxon>Lineolataceae</taxon>
        <taxon>Lineolata</taxon>
    </lineage>
</organism>
<gene>
    <name evidence="9" type="ORF">BDY21DRAFT_373434</name>
</gene>
<evidence type="ECO:0000313" key="9">
    <source>
        <dbReference type="EMBL" id="KAF2455341.1"/>
    </source>
</evidence>
<dbReference type="SUPFAM" id="SSF48264">
    <property type="entry name" value="Cytochrome P450"/>
    <property type="match status" value="1"/>
</dbReference>
<dbReference type="InterPro" id="IPR001128">
    <property type="entry name" value="Cyt_P450"/>
</dbReference>
<dbReference type="OrthoDB" id="1470350at2759"/>
<protein>
    <submittedName>
        <fullName evidence="9">Benzoate 4-monooxygenase cytochrome P450</fullName>
    </submittedName>
</protein>
<evidence type="ECO:0000313" key="10">
    <source>
        <dbReference type="Proteomes" id="UP000799766"/>
    </source>
</evidence>
<keyword evidence="3 6" id="KW-0349">Heme</keyword>
<keyword evidence="10" id="KW-1185">Reference proteome</keyword>
<dbReference type="InterPro" id="IPR050121">
    <property type="entry name" value="Cytochrome_P450_monoxygenase"/>
</dbReference>
<keyword evidence="8" id="KW-0812">Transmembrane</keyword>
<dbReference type="PROSITE" id="PS00086">
    <property type="entry name" value="CYTOCHROME_P450"/>
    <property type="match status" value="1"/>
</dbReference>
<evidence type="ECO:0000256" key="7">
    <source>
        <dbReference type="RuleBase" id="RU000461"/>
    </source>
</evidence>
<keyword evidence="8" id="KW-0472">Membrane</keyword>
<evidence type="ECO:0000256" key="6">
    <source>
        <dbReference type="PIRSR" id="PIRSR602401-1"/>
    </source>
</evidence>
<dbReference type="Proteomes" id="UP000799766">
    <property type="component" value="Unassembled WGS sequence"/>
</dbReference>
<name>A0A6A6NUD4_9PEZI</name>
<evidence type="ECO:0000256" key="5">
    <source>
        <dbReference type="ARBA" id="ARBA00023004"/>
    </source>
</evidence>
<feature type="binding site" description="axial binding residue" evidence="6">
    <location>
        <position position="460"/>
    </location>
    <ligand>
        <name>heme</name>
        <dbReference type="ChEBI" id="CHEBI:30413"/>
    </ligand>
    <ligandPart>
        <name>Fe</name>
        <dbReference type="ChEBI" id="CHEBI:18248"/>
    </ligandPart>
</feature>
<dbReference type="GO" id="GO:0004497">
    <property type="term" value="F:monooxygenase activity"/>
    <property type="evidence" value="ECO:0007669"/>
    <property type="project" value="UniProtKB-KW"/>
</dbReference>
<evidence type="ECO:0000256" key="1">
    <source>
        <dbReference type="ARBA" id="ARBA00001971"/>
    </source>
</evidence>
<dbReference type="PRINTS" id="PR00463">
    <property type="entry name" value="EP450I"/>
</dbReference>
<comment type="cofactor">
    <cofactor evidence="1 6">
        <name>heme</name>
        <dbReference type="ChEBI" id="CHEBI:30413"/>
    </cofactor>
</comment>
<keyword evidence="8" id="KW-1133">Transmembrane helix</keyword>
<proteinExistence type="inferred from homology"/>